<evidence type="ECO:0000313" key="1">
    <source>
        <dbReference type="EMBL" id="KAK6506850.1"/>
    </source>
</evidence>
<keyword evidence="2" id="KW-1185">Reference proteome</keyword>
<name>A0AAV9WDC7_9PEZI</name>
<dbReference type="AlphaFoldDB" id="A0AAV9WDC7"/>
<dbReference type="Proteomes" id="UP001370758">
    <property type="component" value="Unassembled WGS sequence"/>
</dbReference>
<reference evidence="1 2" key="1">
    <citation type="submission" date="2023-08" db="EMBL/GenBank/DDBJ databases">
        <authorList>
            <person name="Palmer J.M."/>
        </authorList>
    </citation>
    <scope>NUCLEOTIDE SEQUENCE [LARGE SCALE GENOMIC DNA]</scope>
    <source>
        <strain evidence="1 2">TWF481</strain>
    </source>
</reference>
<gene>
    <name evidence="1" type="ORF">TWF481_005310</name>
</gene>
<sequence length="130" mass="14370">MPDYSCYITIKNTLDCSLTFINDGAEHGSWEINPPNIIGAHTTSSQFQLKDHLGLNGSAGWVRYRVDLADAPDNASKPIVYVYFADPTGENDNEFEANATIKDGQFAQACYLFAFSNTDFPKRDHPLTGS</sequence>
<dbReference type="Gene3D" id="2.60.270.50">
    <property type="match status" value="1"/>
</dbReference>
<dbReference type="EMBL" id="JAVHJL010000003">
    <property type="protein sequence ID" value="KAK6506850.1"/>
    <property type="molecule type" value="Genomic_DNA"/>
</dbReference>
<accession>A0AAV9WDC7</accession>
<comment type="caution">
    <text evidence="1">The sequence shown here is derived from an EMBL/GenBank/DDBJ whole genome shotgun (WGS) entry which is preliminary data.</text>
</comment>
<evidence type="ECO:0000313" key="2">
    <source>
        <dbReference type="Proteomes" id="UP001370758"/>
    </source>
</evidence>
<organism evidence="1 2">
    <name type="scientific">Arthrobotrys musiformis</name>
    <dbReference type="NCBI Taxonomy" id="47236"/>
    <lineage>
        <taxon>Eukaryota</taxon>
        <taxon>Fungi</taxon>
        <taxon>Dikarya</taxon>
        <taxon>Ascomycota</taxon>
        <taxon>Pezizomycotina</taxon>
        <taxon>Orbiliomycetes</taxon>
        <taxon>Orbiliales</taxon>
        <taxon>Orbiliaceae</taxon>
        <taxon>Arthrobotrys</taxon>
    </lineage>
</organism>
<protein>
    <submittedName>
        <fullName evidence="1">Uncharacterized protein</fullName>
    </submittedName>
</protein>
<proteinExistence type="predicted"/>